<keyword evidence="2" id="KW-0808">Transferase</keyword>
<gene>
    <name evidence="2" type="ORF">Q4521_01695</name>
</gene>
<dbReference type="RefSeq" id="WP_011468500.1">
    <property type="nucleotide sequence ID" value="NZ_JAUOPB010000001.1"/>
</dbReference>
<dbReference type="Pfam" id="PF08241">
    <property type="entry name" value="Methyltransf_11"/>
    <property type="match status" value="1"/>
</dbReference>
<dbReference type="InterPro" id="IPR013216">
    <property type="entry name" value="Methyltransf_11"/>
</dbReference>
<proteinExistence type="predicted"/>
<comment type="caution">
    <text evidence="2">The sequence shown here is derived from an EMBL/GenBank/DDBJ whole genome shotgun (WGS) entry which is preliminary data.</text>
</comment>
<dbReference type="GeneID" id="98613694"/>
<protein>
    <submittedName>
        <fullName evidence="2">Class I SAM-dependent methyltransferase</fullName>
    </submittedName>
</protein>
<dbReference type="Proteomes" id="UP001169760">
    <property type="component" value="Unassembled WGS sequence"/>
</dbReference>
<accession>A0AAW7X2U3</accession>
<dbReference type="GO" id="GO:0008757">
    <property type="term" value="F:S-adenosylmethionine-dependent methyltransferase activity"/>
    <property type="evidence" value="ECO:0007669"/>
    <property type="project" value="InterPro"/>
</dbReference>
<sequence length="294" mass="33544">MSFSIKNCIGSFADTLRNRWQIQPLQNTMLDLHEWFKGPYGVALLDAQKQTIEHELGGYFGYHLMQLSVLPEHKFYDSSRINHRFSLSPLANEHAENAQACADMESLPLPDECIDVCILHHTLDFAANPQQVLKEAARVTVPRGYIILMGFNPTSVSGCIKPFAHFAGKTPIWKRQSLRVRRLKDWLAFLDFSTLDVKYGAYSVPINNEKYLRNTRLIERSFAKTNLPLGGTYCIFARKDKVGLTPIKPAWDKTTKGLMDVVPLPKRAINPGMRRHSADVLPMRRRTIAPKYFP</sequence>
<keyword evidence="2" id="KW-0489">Methyltransferase</keyword>
<feature type="domain" description="Methyltransferase type 11" evidence="1">
    <location>
        <begin position="89"/>
        <end position="148"/>
    </location>
</feature>
<dbReference type="AlphaFoldDB" id="A0AAW7X2U3"/>
<dbReference type="GO" id="GO:0032259">
    <property type="term" value="P:methylation"/>
    <property type="evidence" value="ECO:0007669"/>
    <property type="project" value="UniProtKB-KW"/>
</dbReference>
<evidence type="ECO:0000313" key="3">
    <source>
        <dbReference type="Proteomes" id="UP001169760"/>
    </source>
</evidence>
<reference evidence="2" key="1">
    <citation type="submission" date="2023-07" db="EMBL/GenBank/DDBJ databases">
        <title>Genome content predicts the carbon catabolic preferences of heterotrophic bacteria.</title>
        <authorList>
            <person name="Gralka M."/>
        </authorList>
    </citation>
    <scope>NUCLEOTIDE SEQUENCE</scope>
    <source>
        <strain evidence="2">I3M17_2</strain>
    </source>
</reference>
<dbReference type="Gene3D" id="3.40.50.150">
    <property type="entry name" value="Vaccinia Virus protein VP39"/>
    <property type="match status" value="1"/>
</dbReference>
<dbReference type="EMBL" id="JAUOPB010000001">
    <property type="protein sequence ID" value="MDO6421177.1"/>
    <property type="molecule type" value="Genomic_DNA"/>
</dbReference>
<evidence type="ECO:0000259" key="1">
    <source>
        <dbReference type="Pfam" id="PF08241"/>
    </source>
</evidence>
<evidence type="ECO:0000313" key="2">
    <source>
        <dbReference type="EMBL" id="MDO6421177.1"/>
    </source>
</evidence>
<dbReference type="InterPro" id="IPR029063">
    <property type="entry name" value="SAM-dependent_MTases_sf"/>
</dbReference>
<dbReference type="SUPFAM" id="SSF53335">
    <property type="entry name" value="S-adenosyl-L-methionine-dependent methyltransferases"/>
    <property type="match status" value="1"/>
</dbReference>
<organism evidence="2 3">
    <name type="scientific">Saccharophagus degradans</name>
    <dbReference type="NCBI Taxonomy" id="86304"/>
    <lineage>
        <taxon>Bacteria</taxon>
        <taxon>Pseudomonadati</taxon>
        <taxon>Pseudomonadota</taxon>
        <taxon>Gammaproteobacteria</taxon>
        <taxon>Cellvibrionales</taxon>
        <taxon>Cellvibrionaceae</taxon>
        <taxon>Saccharophagus</taxon>
    </lineage>
</organism>
<dbReference type="CDD" id="cd02440">
    <property type="entry name" value="AdoMet_MTases"/>
    <property type="match status" value="1"/>
</dbReference>
<name>A0AAW7X2U3_9GAMM</name>